<gene>
    <name evidence="1" type="ORF">HPB47_016022</name>
</gene>
<sequence>MLPGAAFLSCVLAWRAVSSAADTKSLSAVGSCAPALESTEIGDRATCTFQRMVDKDATRMPPEIPTVKCNCCDTVCSETGDFRCQEVKEKMVVSYLVKGSSAVRNQTVEVTTACVCAANRSVQAPGVFIVVISALAVKAQRPTGDCQAQPQSHFIGDRSSCTFTRLVDRDPGRIPSEIPTVSCRCPDSLCSLQGDFRCREEHPSRGSQL</sequence>
<evidence type="ECO:0000313" key="2">
    <source>
        <dbReference type="Proteomes" id="UP000805193"/>
    </source>
</evidence>
<proteinExistence type="predicted"/>
<dbReference type="EMBL" id="JABSTQ010004747">
    <property type="protein sequence ID" value="KAG0441174.1"/>
    <property type="molecule type" value="Genomic_DNA"/>
</dbReference>
<name>A0AC60QRY1_IXOPE</name>
<organism evidence="1 2">
    <name type="scientific">Ixodes persulcatus</name>
    <name type="common">Taiga tick</name>
    <dbReference type="NCBI Taxonomy" id="34615"/>
    <lineage>
        <taxon>Eukaryota</taxon>
        <taxon>Metazoa</taxon>
        <taxon>Ecdysozoa</taxon>
        <taxon>Arthropoda</taxon>
        <taxon>Chelicerata</taxon>
        <taxon>Arachnida</taxon>
        <taxon>Acari</taxon>
        <taxon>Parasitiformes</taxon>
        <taxon>Ixodida</taxon>
        <taxon>Ixodoidea</taxon>
        <taxon>Ixodidae</taxon>
        <taxon>Ixodinae</taxon>
        <taxon>Ixodes</taxon>
    </lineage>
</organism>
<dbReference type="Proteomes" id="UP000805193">
    <property type="component" value="Unassembled WGS sequence"/>
</dbReference>
<reference evidence="1 2" key="1">
    <citation type="journal article" date="2020" name="Cell">
        <title>Large-Scale Comparative Analyses of Tick Genomes Elucidate Their Genetic Diversity and Vector Capacities.</title>
        <authorList>
            <consortium name="Tick Genome and Microbiome Consortium (TIGMIC)"/>
            <person name="Jia N."/>
            <person name="Wang J."/>
            <person name="Shi W."/>
            <person name="Du L."/>
            <person name="Sun Y."/>
            <person name="Zhan W."/>
            <person name="Jiang J.F."/>
            <person name="Wang Q."/>
            <person name="Zhang B."/>
            <person name="Ji P."/>
            <person name="Bell-Sakyi L."/>
            <person name="Cui X.M."/>
            <person name="Yuan T.T."/>
            <person name="Jiang B.G."/>
            <person name="Yang W.F."/>
            <person name="Lam T.T."/>
            <person name="Chang Q.C."/>
            <person name="Ding S.J."/>
            <person name="Wang X.J."/>
            <person name="Zhu J.G."/>
            <person name="Ruan X.D."/>
            <person name="Zhao L."/>
            <person name="Wei J.T."/>
            <person name="Ye R.Z."/>
            <person name="Que T.C."/>
            <person name="Du C.H."/>
            <person name="Zhou Y.H."/>
            <person name="Cheng J.X."/>
            <person name="Dai P.F."/>
            <person name="Guo W.B."/>
            <person name="Han X.H."/>
            <person name="Huang E.J."/>
            <person name="Li L.F."/>
            <person name="Wei W."/>
            <person name="Gao Y.C."/>
            <person name="Liu J.Z."/>
            <person name="Shao H.Z."/>
            <person name="Wang X."/>
            <person name="Wang C.C."/>
            <person name="Yang T.C."/>
            <person name="Huo Q.B."/>
            <person name="Li W."/>
            <person name="Chen H.Y."/>
            <person name="Chen S.E."/>
            <person name="Zhou L.G."/>
            <person name="Ni X.B."/>
            <person name="Tian J.H."/>
            <person name="Sheng Y."/>
            <person name="Liu T."/>
            <person name="Pan Y.S."/>
            <person name="Xia L.Y."/>
            <person name="Li J."/>
            <person name="Zhao F."/>
            <person name="Cao W.C."/>
        </authorList>
    </citation>
    <scope>NUCLEOTIDE SEQUENCE [LARGE SCALE GENOMIC DNA]</scope>
    <source>
        <strain evidence="1">Iper-2018</strain>
    </source>
</reference>
<keyword evidence="2" id="KW-1185">Reference proteome</keyword>
<accession>A0AC60QRY1</accession>
<evidence type="ECO:0000313" key="1">
    <source>
        <dbReference type="EMBL" id="KAG0441174.1"/>
    </source>
</evidence>
<protein>
    <submittedName>
        <fullName evidence="1">Uncharacterized protein</fullName>
    </submittedName>
</protein>
<comment type="caution">
    <text evidence="1">The sequence shown here is derived from an EMBL/GenBank/DDBJ whole genome shotgun (WGS) entry which is preliminary data.</text>
</comment>